<comment type="caution">
    <text evidence="1">The sequence shown here is derived from an EMBL/GenBank/DDBJ whole genome shotgun (WGS) entry which is preliminary data.</text>
</comment>
<evidence type="ECO:0000313" key="2">
    <source>
        <dbReference type="Proteomes" id="UP000813462"/>
    </source>
</evidence>
<protein>
    <submittedName>
        <fullName evidence="1">Uncharacterized protein</fullName>
    </submittedName>
</protein>
<evidence type="ECO:0000313" key="1">
    <source>
        <dbReference type="EMBL" id="KAH7521479.1"/>
    </source>
</evidence>
<dbReference type="Proteomes" id="UP000813462">
    <property type="component" value="Unassembled WGS sequence"/>
</dbReference>
<organism evidence="1 2">
    <name type="scientific">Ziziphus jujuba var. spinosa</name>
    <dbReference type="NCBI Taxonomy" id="714518"/>
    <lineage>
        <taxon>Eukaryota</taxon>
        <taxon>Viridiplantae</taxon>
        <taxon>Streptophyta</taxon>
        <taxon>Embryophyta</taxon>
        <taxon>Tracheophyta</taxon>
        <taxon>Spermatophyta</taxon>
        <taxon>Magnoliopsida</taxon>
        <taxon>eudicotyledons</taxon>
        <taxon>Gunneridae</taxon>
        <taxon>Pentapetalae</taxon>
        <taxon>rosids</taxon>
        <taxon>fabids</taxon>
        <taxon>Rosales</taxon>
        <taxon>Rhamnaceae</taxon>
        <taxon>Paliureae</taxon>
        <taxon>Ziziphus</taxon>
    </lineage>
</organism>
<dbReference type="EMBL" id="JAEACU010000007">
    <property type="protein sequence ID" value="KAH7521479.1"/>
    <property type="molecule type" value="Genomic_DNA"/>
</dbReference>
<gene>
    <name evidence="1" type="ORF">FEM48_Zijuj07G0038000</name>
</gene>
<dbReference type="AlphaFoldDB" id="A0A978V296"/>
<name>A0A978V296_ZIZJJ</name>
<proteinExistence type="predicted"/>
<accession>A0A978V296</accession>
<reference evidence="1" key="1">
    <citation type="journal article" date="2021" name="Front. Plant Sci.">
        <title>Chromosome-Scale Genome Assembly for Chinese Sour Jujube and Insights Into Its Genome Evolution and Domestication Signature.</title>
        <authorList>
            <person name="Shen L.-Y."/>
            <person name="Luo H."/>
            <person name="Wang X.-L."/>
            <person name="Wang X.-M."/>
            <person name="Qiu X.-J."/>
            <person name="Liu H."/>
            <person name="Zhou S.-S."/>
            <person name="Jia K.-H."/>
            <person name="Nie S."/>
            <person name="Bao Y.-T."/>
            <person name="Zhang R.-G."/>
            <person name="Yun Q.-Z."/>
            <person name="Chai Y.-H."/>
            <person name="Lu J.-Y."/>
            <person name="Li Y."/>
            <person name="Zhao S.-W."/>
            <person name="Mao J.-F."/>
            <person name="Jia S.-G."/>
            <person name="Mao Y.-M."/>
        </authorList>
    </citation>
    <scope>NUCLEOTIDE SEQUENCE</scope>
    <source>
        <strain evidence="1">AT0</strain>
        <tissue evidence="1">Leaf</tissue>
    </source>
</reference>
<sequence>MNFNGLPLCSCSVNPILFRSLPFLSSNTWCAYKTFFRSLQARQSPQRGAKPTGFSSNPTLFLRRFRARSSLGDAADDEPPPLVVLYVLELVWIDNSTGFGKAFINVVSGLSDSHEVSLVTDEMRK</sequence>